<comment type="caution">
    <text evidence="2">The sequence shown here is derived from an EMBL/GenBank/DDBJ whole genome shotgun (WGS) entry which is preliminary data.</text>
</comment>
<reference evidence="2 3" key="1">
    <citation type="submission" date="2015-12" db="EMBL/GenBank/DDBJ databases">
        <title>Genome sequence of Streptomyces sp. G25.</title>
        <authorList>
            <person name="Poehlein A."/>
            <person name="Roettig A."/>
            <person name="Hiessl S."/>
            <person name="Hauschild P."/>
            <person name="Schauer J."/>
            <person name="Madkour M.H."/>
            <person name="Al-Ansari A.M."/>
            <person name="Almakishah N.H."/>
            <person name="Steinbuechel A."/>
            <person name="Daniel R."/>
        </authorList>
    </citation>
    <scope>NUCLEOTIDE SEQUENCE [LARGE SCALE GENOMIC DNA]</scope>
    <source>
        <strain evidence="3">G25(2015)</strain>
    </source>
</reference>
<feature type="region of interest" description="Disordered" evidence="1">
    <location>
        <begin position="24"/>
        <end position="45"/>
    </location>
</feature>
<dbReference type="AlphaFoldDB" id="A0A177HF66"/>
<dbReference type="Proteomes" id="UP000077381">
    <property type="component" value="Unassembled WGS sequence"/>
</dbReference>
<name>A0A177HF66_9ACTN</name>
<keyword evidence="3" id="KW-1185">Reference proteome</keyword>
<accession>A0A177HF66</accession>
<evidence type="ECO:0000313" key="2">
    <source>
        <dbReference type="EMBL" id="OAH09582.1"/>
    </source>
</evidence>
<gene>
    <name evidence="2" type="ORF">STSP_70370</name>
</gene>
<organism evidence="2 3">
    <name type="scientific">Streptomyces jeddahensis</name>
    <dbReference type="NCBI Taxonomy" id="1716141"/>
    <lineage>
        <taxon>Bacteria</taxon>
        <taxon>Bacillati</taxon>
        <taxon>Actinomycetota</taxon>
        <taxon>Actinomycetes</taxon>
        <taxon>Kitasatosporales</taxon>
        <taxon>Streptomycetaceae</taxon>
        <taxon>Streptomyces</taxon>
    </lineage>
</organism>
<protein>
    <submittedName>
        <fullName evidence="2">Uncharacterized protein</fullName>
    </submittedName>
</protein>
<evidence type="ECO:0000313" key="3">
    <source>
        <dbReference type="Proteomes" id="UP000077381"/>
    </source>
</evidence>
<evidence type="ECO:0000256" key="1">
    <source>
        <dbReference type="SAM" id="MobiDB-lite"/>
    </source>
</evidence>
<proteinExistence type="predicted"/>
<sequence>MDTEPTPAAVAVMWNCRAWSKEDACGSTSTPNHADAHSLGSKSGNALTAGPWREIAGFAVSQDHCASTPVAGASPVLHTRAPMWNRFGPLAGLLESRPTTFHSSGVMLSAGAAA</sequence>
<dbReference type="EMBL" id="LOHS01000194">
    <property type="protein sequence ID" value="OAH09582.1"/>
    <property type="molecule type" value="Genomic_DNA"/>
</dbReference>